<dbReference type="EC" id="3.1.22.-" evidence="13"/>
<dbReference type="Proteomes" id="UP000001819">
    <property type="component" value="Chromosome X"/>
</dbReference>
<feature type="compositionally biased region" description="Polar residues" evidence="14">
    <location>
        <begin position="1"/>
        <end position="11"/>
    </location>
</feature>
<keyword evidence="9 13" id="KW-0460">Magnesium</keyword>
<dbReference type="Pfam" id="PF14716">
    <property type="entry name" value="HHH_8"/>
    <property type="match status" value="1"/>
</dbReference>
<keyword evidence="16" id="KW-1185">Reference proteome</keyword>
<dbReference type="InterPro" id="IPR042530">
    <property type="entry name" value="EME1/EME2_C"/>
</dbReference>
<comment type="subcellular location">
    <subcellularLocation>
        <location evidence="2 13">Nucleus</location>
    </subcellularLocation>
</comment>
<dbReference type="Pfam" id="PF02732">
    <property type="entry name" value="ERCC4"/>
    <property type="match status" value="1"/>
</dbReference>
<dbReference type="Gene3D" id="1.10.150.110">
    <property type="entry name" value="DNA polymerase beta, N-terminal domain-like"/>
    <property type="match status" value="1"/>
</dbReference>
<dbReference type="FunCoup" id="A0A6I8UF42">
    <property type="interactions" value="575"/>
</dbReference>
<evidence type="ECO:0000256" key="3">
    <source>
        <dbReference type="ARBA" id="ARBA00010015"/>
    </source>
</evidence>
<dbReference type="RefSeq" id="XP_001354493.3">
    <property type="nucleotide sequence ID" value="XM_001354457.4"/>
</dbReference>
<evidence type="ECO:0000259" key="15">
    <source>
        <dbReference type="SMART" id="SM00891"/>
    </source>
</evidence>
<evidence type="ECO:0000256" key="10">
    <source>
        <dbReference type="ARBA" id="ARBA00023172"/>
    </source>
</evidence>
<dbReference type="InParanoid" id="A0A6I8UF42"/>
<dbReference type="GO" id="GO:0000727">
    <property type="term" value="P:double-strand break repair via break-induced replication"/>
    <property type="evidence" value="ECO:0007669"/>
    <property type="project" value="UniProtKB-UniRule"/>
</dbReference>
<feature type="compositionally biased region" description="Basic and acidic residues" evidence="14">
    <location>
        <begin position="143"/>
        <end position="155"/>
    </location>
</feature>
<evidence type="ECO:0000256" key="12">
    <source>
        <dbReference type="ARBA" id="ARBA00023242"/>
    </source>
</evidence>
<dbReference type="GO" id="GO:0008821">
    <property type="term" value="F:crossover junction DNA endonuclease activity"/>
    <property type="evidence" value="ECO:0007669"/>
    <property type="project" value="UniProtKB-UniRule"/>
</dbReference>
<evidence type="ECO:0000256" key="2">
    <source>
        <dbReference type="ARBA" id="ARBA00004123"/>
    </source>
</evidence>
<keyword evidence="8 13" id="KW-0378">Hydrolase</keyword>
<keyword evidence="10 13" id="KW-0233">DNA recombination</keyword>
<dbReference type="CDD" id="cd20074">
    <property type="entry name" value="XPF_nuclease_Mus81"/>
    <property type="match status" value="1"/>
</dbReference>
<evidence type="ECO:0000313" key="16">
    <source>
        <dbReference type="Proteomes" id="UP000001819"/>
    </source>
</evidence>
<name>A0A6I8UF42_DROPS</name>
<evidence type="ECO:0000256" key="4">
    <source>
        <dbReference type="ARBA" id="ARBA00022722"/>
    </source>
</evidence>
<keyword evidence="5 13" id="KW-0479">Metal-binding</keyword>
<dbReference type="GO" id="GO:0031573">
    <property type="term" value="P:mitotic intra-S DNA damage checkpoint signaling"/>
    <property type="evidence" value="ECO:0007669"/>
    <property type="project" value="TreeGrafter"/>
</dbReference>
<feature type="region of interest" description="Disordered" evidence="14">
    <location>
        <begin position="143"/>
        <end position="167"/>
    </location>
</feature>
<feature type="region of interest" description="Disordered" evidence="14">
    <location>
        <begin position="1"/>
        <end position="21"/>
    </location>
</feature>
<evidence type="ECO:0000256" key="13">
    <source>
        <dbReference type="RuleBase" id="RU369042"/>
    </source>
</evidence>
<comment type="similarity">
    <text evidence="3 13">Belongs to the XPF family.</text>
</comment>
<dbReference type="PANTHER" id="PTHR13451">
    <property type="entry name" value="CLASS II CROSSOVER JUNCTION ENDONUCLEASE MUS81"/>
    <property type="match status" value="1"/>
</dbReference>
<dbReference type="InterPro" id="IPR047416">
    <property type="entry name" value="XPF_nuclease_Mus81"/>
</dbReference>
<keyword evidence="6 13" id="KW-0255">Endonuclease</keyword>
<evidence type="ECO:0000256" key="9">
    <source>
        <dbReference type="ARBA" id="ARBA00022842"/>
    </source>
</evidence>
<dbReference type="FunFam" id="3.40.50.10130:FF:000003">
    <property type="entry name" value="Crossover junction endonuclease MUS81"/>
    <property type="match status" value="1"/>
</dbReference>
<evidence type="ECO:0000256" key="7">
    <source>
        <dbReference type="ARBA" id="ARBA00022763"/>
    </source>
</evidence>
<accession>A0A6I8UF42</accession>
<dbReference type="GO" id="GO:0000712">
    <property type="term" value="P:resolution of meiotic recombination intermediates"/>
    <property type="evidence" value="ECO:0007669"/>
    <property type="project" value="TreeGrafter"/>
</dbReference>
<dbReference type="InterPro" id="IPR011335">
    <property type="entry name" value="Restrct_endonuc-II-like"/>
</dbReference>
<proteinExistence type="inferred from homology"/>
<dbReference type="GO" id="GO:0046872">
    <property type="term" value="F:metal ion binding"/>
    <property type="evidence" value="ECO:0007669"/>
    <property type="project" value="UniProtKB-UniRule"/>
</dbReference>
<dbReference type="GO" id="GO:0005634">
    <property type="term" value="C:nucleus"/>
    <property type="evidence" value="ECO:0007669"/>
    <property type="project" value="UniProtKB-SubCell"/>
</dbReference>
<evidence type="ECO:0000256" key="8">
    <source>
        <dbReference type="ARBA" id="ARBA00022801"/>
    </source>
</evidence>
<dbReference type="KEGG" id="dpo:4814361"/>
<dbReference type="GO" id="GO:0031297">
    <property type="term" value="P:replication fork processing"/>
    <property type="evidence" value="ECO:0007669"/>
    <property type="project" value="UniProtKB-ARBA"/>
</dbReference>
<comment type="cofactor">
    <cofactor evidence="1 13">
        <name>Mg(2+)</name>
        <dbReference type="ChEBI" id="CHEBI:18420"/>
    </cofactor>
</comment>
<dbReference type="AlphaFoldDB" id="A0A6I8UF42"/>
<dbReference type="GO" id="GO:0048476">
    <property type="term" value="C:Holliday junction resolvase complex"/>
    <property type="evidence" value="ECO:0007669"/>
    <property type="project" value="UniProtKB-UniRule"/>
</dbReference>
<evidence type="ECO:0000256" key="5">
    <source>
        <dbReference type="ARBA" id="ARBA00022723"/>
    </source>
</evidence>
<dbReference type="GO" id="GO:0048257">
    <property type="term" value="F:3'-flap endonuclease activity"/>
    <property type="evidence" value="ECO:0007669"/>
    <property type="project" value="TreeGrafter"/>
</dbReference>
<dbReference type="Gene3D" id="3.40.50.10130">
    <property type="match status" value="1"/>
</dbReference>
<evidence type="ECO:0000313" key="17">
    <source>
        <dbReference type="RefSeq" id="XP_001354493.3"/>
    </source>
</evidence>
<organism evidence="16 17">
    <name type="scientific">Drosophila pseudoobscura pseudoobscura</name>
    <name type="common">Fruit fly</name>
    <dbReference type="NCBI Taxonomy" id="46245"/>
    <lineage>
        <taxon>Eukaryota</taxon>
        <taxon>Metazoa</taxon>
        <taxon>Ecdysozoa</taxon>
        <taxon>Arthropoda</taxon>
        <taxon>Hexapoda</taxon>
        <taxon>Insecta</taxon>
        <taxon>Pterygota</taxon>
        <taxon>Neoptera</taxon>
        <taxon>Endopterygota</taxon>
        <taxon>Diptera</taxon>
        <taxon>Brachycera</taxon>
        <taxon>Muscomorpha</taxon>
        <taxon>Ephydroidea</taxon>
        <taxon>Drosophilidae</taxon>
        <taxon>Drosophila</taxon>
        <taxon>Sophophora</taxon>
    </lineage>
</organism>
<dbReference type="PANTHER" id="PTHR13451:SF0">
    <property type="entry name" value="CROSSOVER JUNCTION ENDONUCLEASE MUS81"/>
    <property type="match status" value="1"/>
</dbReference>
<dbReference type="InterPro" id="IPR033309">
    <property type="entry name" value="Mus81"/>
</dbReference>
<dbReference type="Pfam" id="PF21292">
    <property type="entry name" value="EME1-MUS81_C"/>
    <property type="match status" value="1"/>
</dbReference>
<dbReference type="InterPro" id="IPR010996">
    <property type="entry name" value="HHH_MUS81"/>
</dbReference>
<comment type="subunit">
    <text evidence="13">Interacts with EME1.</text>
</comment>
<reference evidence="17" key="1">
    <citation type="submission" date="2025-08" db="UniProtKB">
        <authorList>
            <consortium name="RefSeq"/>
        </authorList>
    </citation>
    <scope>IDENTIFICATION</scope>
    <source>
        <strain evidence="17">MV-25-SWS-2005</strain>
        <tissue evidence="17">Whole body</tissue>
    </source>
</reference>
<dbReference type="InterPro" id="IPR027421">
    <property type="entry name" value="DNA_pol_lamdba_lyase_dom_sf"/>
</dbReference>
<keyword evidence="12 13" id="KW-0539">Nucleus</keyword>
<evidence type="ECO:0000256" key="6">
    <source>
        <dbReference type="ARBA" id="ARBA00022759"/>
    </source>
</evidence>
<keyword evidence="4 13" id="KW-0540">Nuclease</keyword>
<dbReference type="GO" id="GO:0003677">
    <property type="term" value="F:DNA binding"/>
    <property type="evidence" value="ECO:0007669"/>
    <property type="project" value="UniProtKB-UniRule"/>
</dbReference>
<keyword evidence="7 13" id="KW-0227">DNA damage</keyword>
<dbReference type="SUPFAM" id="SSF52980">
    <property type="entry name" value="Restriction endonuclease-like"/>
    <property type="match status" value="1"/>
</dbReference>
<dbReference type="InterPro" id="IPR006166">
    <property type="entry name" value="ERCC4_domain"/>
</dbReference>
<dbReference type="FunFam" id="1.10.150.110:FF:000001">
    <property type="entry name" value="Putative Crossover junction endonuclease MUS81"/>
    <property type="match status" value="1"/>
</dbReference>
<dbReference type="SMART" id="SM00891">
    <property type="entry name" value="ERCC4"/>
    <property type="match status" value="1"/>
</dbReference>
<evidence type="ECO:0000256" key="1">
    <source>
        <dbReference type="ARBA" id="ARBA00001946"/>
    </source>
</evidence>
<dbReference type="GO" id="GO:0006308">
    <property type="term" value="P:DNA catabolic process"/>
    <property type="evidence" value="ECO:0007669"/>
    <property type="project" value="UniProtKB-UniRule"/>
</dbReference>
<keyword evidence="11 13" id="KW-0234">DNA repair</keyword>
<gene>
    <name evidence="17" type="primary">mus81</name>
</gene>
<evidence type="ECO:0000256" key="11">
    <source>
        <dbReference type="ARBA" id="ARBA00023204"/>
    </source>
</evidence>
<protein>
    <recommendedName>
        <fullName evidence="13">Crossover junction endonuclease MUS81</fullName>
        <ecNumber evidence="13">3.1.22.-</ecNumber>
    </recommendedName>
</protein>
<dbReference type="ExpressionAtlas" id="A0A6I8UF42">
    <property type="expression patterns" value="baseline"/>
</dbReference>
<evidence type="ECO:0000256" key="14">
    <source>
        <dbReference type="SAM" id="MobiDB-lite"/>
    </source>
</evidence>
<sequence>MQNAKLPSSDMQSKEGANLANSEQIISQSQFNLYKSQMETRLEVRLREPNPLFTRWLERWLREAERRQQRSQHKLRQALEALKSYPLPLYSGRDCSVLRGFGGTLCQLIDEELRQHRAASQPQPQTTTAQYEEQVQQVVKAVQEKQQKTKKDPAKKPTKKAQLEQAAAEERERVVEMLPDSFEVLLLVDTQETSGKNKRVLDQTRSYLQSLGVDHEVRRLTVGDFLWIARDADGSELVLPYIVERKRMDDLASSIRDGRFHEQKHRLRQCGLLNVIYLIEDYGDNEQLGLPLDSLLQALANTRIQSGIQVVRTENHYRSMCYLAGMSRALRQMFLSKSLHSVDRAALGSSSCLTDRRVGLLKFRALYEDSAKNAQLTVREVFVQQLLQLHSLSMERALAIVELYPTPRLLLDAYEACEEVDQARRLLAGITCGALERPLGEKLSQCLYDFYGSEFR</sequence>
<dbReference type="SUPFAM" id="SSF47802">
    <property type="entry name" value="DNA polymerase beta, N-terminal domain-like"/>
    <property type="match status" value="1"/>
</dbReference>
<dbReference type="Gene3D" id="1.10.150.670">
    <property type="entry name" value="Crossover junction endonuclease EME1, DNA-binding domain"/>
    <property type="match status" value="1"/>
</dbReference>
<feature type="domain" description="ERCC4" evidence="15">
    <location>
        <begin position="185"/>
        <end position="283"/>
    </location>
</feature>
<comment type="function">
    <text evidence="13">Interacts with EME1 to form a DNA structure-specific endonuclease with substrate preference for branched DNA structures with a 5'-end at the branch nick. Typical substrates include 3'-flap structures, D-loops, replication forks and nicked Holliday junctions. May be required in mitosis for the processing of stalled or collapsed replication fork intermediates. May be required in meiosis for the repair of meiosis-specific double strand breaks subsequent to single-end invasion (SEI).</text>
</comment>